<sequence length="211" mass="22192">MTALHSLSFSQVSSGGPGGDAPPASPSAQAPDRPDPFDKLPGEFMMWVLIVSELLVFGAGLVAFLALRITDPTGFAEAQSHLHRVGAGINTIALVTSGWLAALAVQAVEAGRIARMRTLLAPAAALGMVFLVLKASEYADLAAAGISFETHAFFTFHILLTGFHAAHVLAGIVLLALVGILARPRAVETGAAFWHMVDLVWVLLFPVVYLL</sequence>
<dbReference type="PROSITE" id="PS50253">
    <property type="entry name" value="COX3"/>
    <property type="match status" value="1"/>
</dbReference>
<dbReference type="InterPro" id="IPR000298">
    <property type="entry name" value="Cyt_c_oxidase-like_su3"/>
</dbReference>
<dbReference type="Gene3D" id="1.20.120.80">
    <property type="entry name" value="Cytochrome c oxidase, subunit III, four-helix bundle"/>
    <property type="match status" value="1"/>
</dbReference>
<dbReference type="Proteomes" id="UP000598196">
    <property type="component" value="Unassembled WGS sequence"/>
</dbReference>
<feature type="domain" description="Heme-copper oxidase subunit III family profile" evidence="9">
    <location>
        <begin position="44"/>
        <end position="211"/>
    </location>
</feature>
<name>A0A917YNC4_9RHOB</name>
<feature type="transmembrane region" description="Helical" evidence="8">
    <location>
        <begin position="87"/>
        <end position="108"/>
    </location>
</feature>
<evidence type="ECO:0000256" key="3">
    <source>
        <dbReference type="ARBA" id="ARBA00022692"/>
    </source>
</evidence>
<keyword evidence="5 8" id="KW-0472">Membrane</keyword>
<dbReference type="InterPro" id="IPR013833">
    <property type="entry name" value="Cyt_c_oxidase_su3_a-hlx"/>
</dbReference>
<dbReference type="Pfam" id="PF00510">
    <property type="entry name" value="COX3"/>
    <property type="match status" value="1"/>
</dbReference>
<evidence type="ECO:0000256" key="4">
    <source>
        <dbReference type="ARBA" id="ARBA00022989"/>
    </source>
</evidence>
<dbReference type="InterPro" id="IPR035973">
    <property type="entry name" value="Cyt_c_oxidase_su3-like_sf"/>
</dbReference>
<dbReference type="EMBL" id="BMLP01000010">
    <property type="protein sequence ID" value="GGO37933.1"/>
    <property type="molecule type" value="Genomic_DNA"/>
</dbReference>
<evidence type="ECO:0000313" key="11">
    <source>
        <dbReference type="Proteomes" id="UP000598196"/>
    </source>
</evidence>
<comment type="caution">
    <text evidence="10">The sequence shown here is derived from an EMBL/GenBank/DDBJ whole genome shotgun (WGS) entry which is preliminary data.</text>
</comment>
<proteinExistence type="inferred from homology"/>
<feature type="transmembrane region" description="Helical" evidence="8">
    <location>
        <begin position="44"/>
        <end position="67"/>
    </location>
</feature>
<keyword evidence="3 6" id="KW-0812">Transmembrane</keyword>
<organism evidence="10 11">
    <name type="scientific">Gemmobacter aquaticus</name>
    <dbReference type="NCBI Taxonomy" id="490185"/>
    <lineage>
        <taxon>Bacteria</taxon>
        <taxon>Pseudomonadati</taxon>
        <taxon>Pseudomonadota</taxon>
        <taxon>Alphaproteobacteria</taxon>
        <taxon>Rhodobacterales</taxon>
        <taxon>Paracoccaceae</taxon>
        <taxon>Gemmobacter</taxon>
    </lineage>
</organism>
<gene>
    <name evidence="10" type="primary">norE</name>
    <name evidence="10" type="ORF">GCM10010991_34450</name>
</gene>
<keyword evidence="4 8" id="KW-1133">Transmembrane helix</keyword>
<evidence type="ECO:0000256" key="5">
    <source>
        <dbReference type="ARBA" id="ARBA00023136"/>
    </source>
</evidence>
<dbReference type="InterPro" id="IPR024791">
    <property type="entry name" value="Cyt_c/ubiquinol_Oxase_su3"/>
</dbReference>
<keyword evidence="11" id="KW-1185">Reference proteome</keyword>
<dbReference type="GO" id="GO:0004129">
    <property type="term" value="F:cytochrome-c oxidase activity"/>
    <property type="evidence" value="ECO:0007669"/>
    <property type="project" value="InterPro"/>
</dbReference>
<dbReference type="GO" id="GO:0019646">
    <property type="term" value="P:aerobic electron transport chain"/>
    <property type="evidence" value="ECO:0007669"/>
    <property type="project" value="InterPro"/>
</dbReference>
<feature type="compositionally biased region" description="Polar residues" evidence="7">
    <location>
        <begin position="1"/>
        <end position="12"/>
    </location>
</feature>
<dbReference type="PANTHER" id="PTHR11403">
    <property type="entry name" value="CYTOCHROME C OXIDASE SUBUNIT III"/>
    <property type="match status" value="1"/>
</dbReference>
<evidence type="ECO:0000256" key="6">
    <source>
        <dbReference type="RuleBase" id="RU003376"/>
    </source>
</evidence>
<feature type="transmembrane region" description="Helical" evidence="8">
    <location>
        <begin position="114"/>
        <end position="133"/>
    </location>
</feature>
<comment type="subcellular location">
    <subcellularLocation>
        <location evidence="6">Cell membrane</location>
        <topology evidence="6">Multi-pass membrane protein</topology>
    </subcellularLocation>
    <subcellularLocation>
        <location evidence="1">Membrane</location>
        <topology evidence="1">Multi-pass membrane protein</topology>
    </subcellularLocation>
</comment>
<dbReference type="SUPFAM" id="SSF81452">
    <property type="entry name" value="Cytochrome c oxidase subunit III-like"/>
    <property type="match status" value="1"/>
</dbReference>
<evidence type="ECO:0000256" key="1">
    <source>
        <dbReference type="ARBA" id="ARBA00004141"/>
    </source>
</evidence>
<feature type="transmembrane region" description="Helical" evidence="8">
    <location>
        <begin position="192"/>
        <end position="210"/>
    </location>
</feature>
<feature type="region of interest" description="Disordered" evidence="7">
    <location>
        <begin position="1"/>
        <end position="35"/>
    </location>
</feature>
<dbReference type="AlphaFoldDB" id="A0A917YNC4"/>
<evidence type="ECO:0000256" key="7">
    <source>
        <dbReference type="SAM" id="MobiDB-lite"/>
    </source>
</evidence>
<dbReference type="PANTHER" id="PTHR11403:SF6">
    <property type="entry name" value="NITRIC OXIDE REDUCTASE SUBUNIT E"/>
    <property type="match status" value="1"/>
</dbReference>
<feature type="transmembrane region" description="Helical" evidence="8">
    <location>
        <begin position="154"/>
        <end position="180"/>
    </location>
</feature>
<evidence type="ECO:0000256" key="2">
    <source>
        <dbReference type="ARBA" id="ARBA00010581"/>
    </source>
</evidence>
<comment type="similarity">
    <text evidence="2 6">Belongs to the cytochrome c oxidase subunit 3 family.</text>
</comment>
<reference evidence="10 11" key="1">
    <citation type="journal article" date="2014" name="Int. J. Syst. Evol. Microbiol.">
        <title>Complete genome sequence of Corynebacterium casei LMG S-19264T (=DSM 44701T), isolated from a smear-ripened cheese.</title>
        <authorList>
            <consortium name="US DOE Joint Genome Institute (JGI-PGF)"/>
            <person name="Walter F."/>
            <person name="Albersmeier A."/>
            <person name="Kalinowski J."/>
            <person name="Ruckert C."/>
        </authorList>
    </citation>
    <scope>NUCLEOTIDE SEQUENCE [LARGE SCALE GENOMIC DNA]</scope>
    <source>
        <strain evidence="10 11">CGMCC 1.7029</strain>
    </source>
</reference>
<evidence type="ECO:0000256" key="8">
    <source>
        <dbReference type="SAM" id="Phobius"/>
    </source>
</evidence>
<dbReference type="GO" id="GO:0005886">
    <property type="term" value="C:plasma membrane"/>
    <property type="evidence" value="ECO:0007669"/>
    <property type="project" value="UniProtKB-SubCell"/>
</dbReference>
<evidence type="ECO:0000313" key="10">
    <source>
        <dbReference type="EMBL" id="GGO37933.1"/>
    </source>
</evidence>
<accession>A0A917YNC4</accession>
<protein>
    <recommendedName>
        <fullName evidence="9">Heme-copper oxidase subunit III family profile domain-containing protein</fullName>
    </recommendedName>
</protein>
<evidence type="ECO:0000259" key="9">
    <source>
        <dbReference type="PROSITE" id="PS50253"/>
    </source>
</evidence>